<dbReference type="PANTHER" id="PTHR44688:SF16">
    <property type="entry name" value="DNA-BINDING TRANSCRIPTIONAL ACTIVATOR DEVR_DOSR"/>
    <property type="match status" value="1"/>
</dbReference>
<organism evidence="7 8">
    <name type="scientific">Limnohabitans parvus II-B4</name>
    <dbReference type="NCBI Taxonomy" id="1293052"/>
    <lineage>
        <taxon>Bacteria</taxon>
        <taxon>Pseudomonadati</taxon>
        <taxon>Pseudomonadota</taxon>
        <taxon>Betaproteobacteria</taxon>
        <taxon>Burkholderiales</taxon>
        <taxon>Comamonadaceae</taxon>
        <taxon>Limnohabitans</taxon>
    </lineage>
</organism>
<dbReference type="InterPro" id="IPR036388">
    <property type="entry name" value="WH-like_DNA-bd_sf"/>
</dbReference>
<feature type="modified residue" description="4-aspartylphosphate" evidence="4">
    <location>
        <position position="52"/>
    </location>
</feature>
<keyword evidence="3" id="KW-0804">Transcription</keyword>
<gene>
    <name evidence="7" type="ORF">B9Z37_01975</name>
</gene>
<evidence type="ECO:0000313" key="7">
    <source>
        <dbReference type="EMBL" id="PUE55871.1"/>
    </source>
</evidence>
<keyword evidence="2" id="KW-0238">DNA-binding</keyword>
<reference evidence="7 8" key="1">
    <citation type="submission" date="2017-04" db="EMBL/GenBank/DDBJ databases">
        <title>Unexpected and diverse lifestyles within the genus Limnohabitans.</title>
        <authorList>
            <person name="Kasalicky V."/>
            <person name="Mehrshad M."/>
            <person name="Andrei S.-A."/>
            <person name="Salcher M."/>
            <person name="Kratochvilova H."/>
            <person name="Simek K."/>
            <person name="Ghai R."/>
        </authorList>
    </citation>
    <scope>NUCLEOTIDE SEQUENCE [LARGE SCALE GENOMIC DNA]</scope>
    <source>
        <strain evidence="7 8">II-B4</strain>
    </source>
</reference>
<dbReference type="PRINTS" id="PR00038">
    <property type="entry name" value="HTHLUXR"/>
</dbReference>
<dbReference type="PROSITE" id="PS00622">
    <property type="entry name" value="HTH_LUXR_1"/>
    <property type="match status" value="1"/>
</dbReference>
<keyword evidence="1" id="KW-0805">Transcription regulation</keyword>
<dbReference type="GO" id="GO:0000160">
    <property type="term" value="P:phosphorelay signal transduction system"/>
    <property type="evidence" value="ECO:0007669"/>
    <property type="project" value="InterPro"/>
</dbReference>
<dbReference type="PANTHER" id="PTHR44688">
    <property type="entry name" value="DNA-BINDING TRANSCRIPTIONAL ACTIVATOR DEVR_DOSR"/>
    <property type="match status" value="1"/>
</dbReference>
<evidence type="ECO:0008006" key="9">
    <source>
        <dbReference type="Google" id="ProtNLM"/>
    </source>
</evidence>
<keyword evidence="8" id="KW-1185">Reference proteome</keyword>
<dbReference type="CDD" id="cd06170">
    <property type="entry name" value="LuxR_C_like"/>
    <property type="match status" value="1"/>
</dbReference>
<evidence type="ECO:0000313" key="8">
    <source>
        <dbReference type="Proteomes" id="UP000250790"/>
    </source>
</evidence>
<dbReference type="Proteomes" id="UP000250790">
    <property type="component" value="Unassembled WGS sequence"/>
</dbReference>
<dbReference type="SMART" id="SM00421">
    <property type="entry name" value="HTH_LUXR"/>
    <property type="match status" value="1"/>
</dbReference>
<dbReference type="SUPFAM" id="SSF52172">
    <property type="entry name" value="CheY-like"/>
    <property type="match status" value="1"/>
</dbReference>
<keyword evidence="4" id="KW-0597">Phosphoprotein</keyword>
<dbReference type="SUPFAM" id="SSF46894">
    <property type="entry name" value="C-terminal effector domain of the bipartite response regulators"/>
    <property type="match status" value="1"/>
</dbReference>
<dbReference type="OrthoDB" id="9802186at2"/>
<dbReference type="GO" id="GO:0006355">
    <property type="term" value="P:regulation of DNA-templated transcription"/>
    <property type="evidence" value="ECO:0007669"/>
    <property type="project" value="InterPro"/>
</dbReference>
<protein>
    <recommendedName>
        <fullName evidence="9">DNA-binding response regulator</fullName>
    </recommendedName>
</protein>
<dbReference type="InterPro" id="IPR011006">
    <property type="entry name" value="CheY-like_superfamily"/>
</dbReference>
<dbReference type="SMART" id="SM00448">
    <property type="entry name" value="REC"/>
    <property type="match status" value="1"/>
</dbReference>
<dbReference type="GO" id="GO:0003677">
    <property type="term" value="F:DNA binding"/>
    <property type="evidence" value="ECO:0007669"/>
    <property type="project" value="UniProtKB-KW"/>
</dbReference>
<proteinExistence type="predicted"/>
<evidence type="ECO:0000256" key="3">
    <source>
        <dbReference type="ARBA" id="ARBA00023163"/>
    </source>
</evidence>
<dbReference type="PROSITE" id="PS50043">
    <property type="entry name" value="HTH_LUXR_2"/>
    <property type="match status" value="1"/>
</dbReference>
<sequence>MKHVYVIDDNEVVASALGDTLKRLGFSTEVYNDPLVFLQESMPVSPAVILMDMRMPSMSGVELQKRLQDIGRKTPIVFISGEWESSEIVLSMKQGAVDFLFKPFNLEDLLTAIAHALEKDQQNSQALSLQLTLRERYNSLTPREKEVCALLVEGLLSKQIAVNLGISNATIKVHKSRILEKMQASSLQQLALGIQQLGLN</sequence>
<evidence type="ECO:0000259" key="6">
    <source>
        <dbReference type="PROSITE" id="PS50110"/>
    </source>
</evidence>
<dbReference type="PROSITE" id="PS50110">
    <property type="entry name" value="RESPONSE_REGULATORY"/>
    <property type="match status" value="1"/>
</dbReference>
<dbReference type="RefSeq" id="WP_108311855.1">
    <property type="nucleotide sequence ID" value="NZ_NESN01000001.1"/>
</dbReference>
<dbReference type="Pfam" id="PF00196">
    <property type="entry name" value="GerE"/>
    <property type="match status" value="1"/>
</dbReference>
<dbReference type="Gene3D" id="1.10.10.10">
    <property type="entry name" value="Winged helix-like DNA-binding domain superfamily/Winged helix DNA-binding domain"/>
    <property type="match status" value="1"/>
</dbReference>
<dbReference type="InterPro" id="IPR001789">
    <property type="entry name" value="Sig_transdc_resp-reg_receiver"/>
</dbReference>
<accession>A0A315EEZ1</accession>
<feature type="domain" description="Response regulatory" evidence="6">
    <location>
        <begin position="3"/>
        <end position="117"/>
    </location>
</feature>
<comment type="caution">
    <text evidence="7">The sequence shown here is derived from an EMBL/GenBank/DDBJ whole genome shotgun (WGS) entry which is preliminary data.</text>
</comment>
<evidence type="ECO:0000256" key="2">
    <source>
        <dbReference type="ARBA" id="ARBA00023125"/>
    </source>
</evidence>
<feature type="domain" description="HTH luxR-type" evidence="5">
    <location>
        <begin position="133"/>
        <end position="198"/>
    </location>
</feature>
<evidence type="ECO:0000256" key="1">
    <source>
        <dbReference type="ARBA" id="ARBA00023015"/>
    </source>
</evidence>
<evidence type="ECO:0000256" key="4">
    <source>
        <dbReference type="PROSITE-ProRule" id="PRU00169"/>
    </source>
</evidence>
<evidence type="ECO:0000259" key="5">
    <source>
        <dbReference type="PROSITE" id="PS50043"/>
    </source>
</evidence>
<dbReference type="InterPro" id="IPR000792">
    <property type="entry name" value="Tscrpt_reg_LuxR_C"/>
</dbReference>
<dbReference type="EMBL" id="NESN01000001">
    <property type="protein sequence ID" value="PUE55871.1"/>
    <property type="molecule type" value="Genomic_DNA"/>
</dbReference>
<name>A0A315EEZ1_9BURK</name>
<dbReference type="Gene3D" id="3.40.50.2300">
    <property type="match status" value="1"/>
</dbReference>
<dbReference type="Pfam" id="PF00072">
    <property type="entry name" value="Response_reg"/>
    <property type="match status" value="1"/>
</dbReference>
<dbReference type="InterPro" id="IPR016032">
    <property type="entry name" value="Sig_transdc_resp-reg_C-effctor"/>
</dbReference>
<dbReference type="AlphaFoldDB" id="A0A315EEZ1"/>